<gene>
    <name evidence="1" type="ORF">UV11_C0008G0031</name>
</gene>
<accession>A0A0G0ZIB3</accession>
<comment type="caution">
    <text evidence="1">The sequence shown here is derived from an EMBL/GenBank/DDBJ whole genome shotgun (WGS) entry which is preliminary data.</text>
</comment>
<evidence type="ECO:0000313" key="2">
    <source>
        <dbReference type="Proteomes" id="UP000034036"/>
    </source>
</evidence>
<dbReference type="STRING" id="1618659.UV11_C0008G0031"/>
<reference evidence="1 2" key="1">
    <citation type="journal article" date="2015" name="Nature">
        <title>rRNA introns, odd ribosomes, and small enigmatic genomes across a large radiation of phyla.</title>
        <authorList>
            <person name="Brown C.T."/>
            <person name="Hug L.A."/>
            <person name="Thomas B.C."/>
            <person name="Sharon I."/>
            <person name="Castelle C.J."/>
            <person name="Singh A."/>
            <person name="Wilkins M.J."/>
            <person name="Williams K.H."/>
            <person name="Banfield J.F."/>
        </authorList>
    </citation>
    <scope>NUCLEOTIDE SEQUENCE [LARGE SCALE GENOMIC DNA]</scope>
</reference>
<organism evidence="1 2">
    <name type="scientific">Candidatus Giovannonibacteria bacterium GW2011_GWF2_42_19</name>
    <dbReference type="NCBI Taxonomy" id="1618659"/>
    <lineage>
        <taxon>Bacteria</taxon>
        <taxon>Candidatus Giovannoniibacteriota</taxon>
    </lineage>
</organism>
<dbReference type="Proteomes" id="UP000034036">
    <property type="component" value="Unassembled WGS sequence"/>
</dbReference>
<name>A0A0G0ZIB3_9BACT</name>
<dbReference type="Pfam" id="PF19927">
    <property type="entry name" value="DUF6390"/>
    <property type="match status" value="1"/>
</dbReference>
<dbReference type="EMBL" id="LCDF01000008">
    <property type="protein sequence ID" value="KKS48492.1"/>
    <property type="molecule type" value="Genomic_DNA"/>
</dbReference>
<dbReference type="InterPro" id="IPR045660">
    <property type="entry name" value="DUF6390"/>
</dbReference>
<protein>
    <submittedName>
        <fullName evidence="1">Uncharacterized protein</fullName>
    </submittedName>
</protein>
<proteinExistence type="predicted"/>
<dbReference type="AlphaFoldDB" id="A0A0G0ZIB3"/>
<dbReference type="PATRIC" id="fig|1618659.3.peg.354"/>
<evidence type="ECO:0000313" key="1">
    <source>
        <dbReference type="EMBL" id="KKS48492.1"/>
    </source>
</evidence>
<sequence length="243" mass="28141">MEGLVKCSRYAFGPNRLHYCGPDANKEIYDYIADNKSDLGLKKLLEQFETMYPYLRRIAESNGIRDPFDIRVVEAYWIGNRLLENVTQKELFRHLSEVHNLKKKLNAKSFSRLSDILESGGIPHHSFHVFAIWKRTGHEEKEHTIESIDSCRISWGRVMEVSGPTVTVERKQLVILNNKLAFSEPQNQRFTRTLDASDDIEGIESGNIVTIHWGVLCEAINETKVKMLERYTLQSMNLVNRML</sequence>